<keyword evidence="1" id="KW-0812">Transmembrane</keyword>
<dbReference type="InterPro" id="IPR025859">
    <property type="entry name" value="AurF/CmlI"/>
</dbReference>
<reference evidence="2 3" key="1">
    <citation type="journal article" date="2019" name="ACS Chem. Biol.">
        <title>Identification and Mobilization of a Cryptic Antibiotic Biosynthesis Gene Locus from a Human-Pathogenic Nocardia Isolate.</title>
        <authorList>
            <person name="Herisse M."/>
            <person name="Ishida K."/>
            <person name="Porter J.L."/>
            <person name="Howden B."/>
            <person name="Hertweck C."/>
            <person name="Stinear T.P."/>
            <person name="Pidot S.J."/>
        </authorList>
    </citation>
    <scope>NUCLEOTIDE SEQUENCE [LARGE SCALE GENOMIC DNA]</scope>
    <source>
        <strain evidence="2 3">AUSMDU00012715</strain>
    </source>
</reference>
<dbReference type="AlphaFoldDB" id="A0A6G9Z1P4"/>
<dbReference type="EMBL" id="CP046173">
    <property type="protein sequence ID" value="QIS18923.1"/>
    <property type="molecule type" value="Genomic_DNA"/>
</dbReference>
<accession>A0A6G9Z1P4</accession>
<sequence>MTISTGPVRRVGQGSDEQSYTELLQTLSEGSVHRRFDPFLDIDWDAPEFAVDVEDDHWILPEVDPIGGSAWYRGLPRERRIEIGLWRQANIAKVGVQFENLLIRGLMQYTFSLPNGSPEFRYSTHEAAEECNHNQMFQELINRIGVDVPGMPRVMRLLAPFIPMVPIAFPTWFFTMVLAGEEPIDHTQKTILRAGEAVHPAVRRVMQIHIAEEARHISFAHRYIEENTVRLTPIGRVTLSLLVPITMRVTCELIAVPPRRFRTQFGIPRAVFRDIYWRSPRSRQALRDAFADVRMLAENSGLMNPAARVIWKLCRINGRPARYRSQPITADLRGPVRDLL</sequence>
<gene>
    <name evidence="2" type="ORF">F6W96_12075</name>
</gene>
<proteinExistence type="predicted"/>
<keyword evidence="1" id="KW-0472">Membrane</keyword>
<evidence type="ECO:0000313" key="3">
    <source>
        <dbReference type="Proteomes" id="UP000500953"/>
    </source>
</evidence>
<feature type="transmembrane region" description="Helical" evidence="1">
    <location>
        <begin position="157"/>
        <end position="179"/>
    </location>
</feature>
<protein>
    <submittedName>
        <fullName evidence="2">Diiron oxygenase</fullName>
    </submittedName>
</protein>
<dbReference type="Proteomes" id="UP000500953">
    <property type="component" value="Chromosome"/>
</dbReference>
<dbReference type="InterPro" id="IPR012348">
    <property type="entry name" value="RNR-like"/>
</dbReference>
<organism evidence="2 3">
    <name type="scientific">Nocardia terpenica</name>
    <dbReference type="NCBI Taxonomy" id="455432"/>
    <lineage>
        <taxon>Bacteria</taxon>
        <taxon>Bacillati</taxon>
        <taxon>Actinomycetota</taxon>
        <taxon>Actinomycetes</taxon>
        <taxon>Mycobacteriales</taxon>
        <taxon>Nocardiaceae</taxon>
        <taxon>Nocardia</taxon>
    </lineage>
</organism>
<dbReference type="SUPFAM" id="SSF47240">
    <property type="entry name" value="Ferritin-like"/>
    <property type="match status" value="1"/>
</dbReference>
<dbReference type="Pfam" id="PF11583">
    <property type="entry name" value="AurF"/>
    <property type="match status" value="1"/>
</dbReference>
<evidence type="ECO:0000256" key="1">
    <source>
        <dbReference type="SAM" id="Phobius"/>
    </source>
</evidence>
<keyword evidence="1" id="KW-1133">Transmembrane helix</keyword>
<dbReference type="InterPro" id="IPR009078">
    <property type="entry name" value="Ferritin-like_SF"/>
</dbReference>
<dbReference type="Gene3D" id="1.10.620.20">
    <property type="entry name" value="Ribonucleotide Reductase, subunit A"/>
    <property type="match status" value="1"/>
</dbReference>
<dbReference type="GO" id="GO:0016491">
    <property type="term" value="F:oxidoreductase activity"/>
    <property type="evidence" value="ECO:0007669"/>
    <property type="project" value="InterPro"/>
</dbReference>
<dbReference type="RefSeq" id="WP_167486236.1">
    <property type="nucleotide sequence ID" value="NZ_CP046173.1"/>
</dbReference>
<evidence type="ECO:0000313" key="2">
    <source>
        <dbReference type="EMBL" id="QIS18923.1"/>
    </source>
</evidence>
<name>A0A6G9Z1P4_9NOCA</name>